<dbReference type="AlphaFoldDB" id="A0A9P6TDP6"/>
<evidence type="ECO:0000256" key="1">
    <source>
        <dbReference type="SAM" id="MobiDB-lite"/>
    </source>
</evidence>
<gene>
    <name evidence="2" type="ORF">CROQUDRAFT_90727</name>
</gene>
<dbReference type="Proteomes" id="UP000886653">
    <property type="component" value="Unassembled WGS sequence"/>
</dbReference>
<feature type="region of interest" description="Disordered" evidence="1">
    <location>
        <begin position="25"/>
        <end position="120"/>
    </location>
</feature>
<feature type="compositionally biased region" description="Polar residues" evidence="1">
    <location>
        <begin position="76"/>
        <end position="88"/>
    </location>
</feature>
<keyword evidence="3" id="KW-1185">Reference proteome</keyword>
<organism evidence="2 3">
    <name type="scientific">Cronartium quercuum f. sp. fusiforme G11</name>
    <dbReference type="NCBI Taxonomy" id="708437"/>
    <lineage>
        <taxon>Eukaryota</taxon>
        <taxon>Fungi</taxon>
        <taxon>Dikarya</taxon>
        <taxon>Basidiomycota</taxon>
        <taxon>Pucciniomycotina</taxon>
        <taxon>Pucciniomycetes</taxon>
        <taxon>Pucciniales</taxon>
        <taxon>Coleosporiaceae</taxon>
        <taxon>Cronartium</taxon>
    </lineage>
</organism>
<evidence type="ECO:0000313" key="2">
    <source>
        <dbReference type="EMBL" id="KAG0147984.1"/>
    </source>
</evidence>
<sequence>MVAETRGTYHEVTFQVSAFKHITSRQPSRFFPASPPPPPRQTARLPDQQQQPHPRPSSSPLLHPRTPSGPHRQRYPFTTTPFAPSSLSKVHHTSRHTSLSPTTTTNNPHGSVTIIHQPAP</sequence>
<accession>A0A9P6TDP6</accession>
<protein>
    <submittedName>
        <fullName evidence="2">Uncharacterized protein</fullName>
    </submittedName>
</protein>
<name>A0A9P6TDP6_9BASI</name>
<evidence type="ECO:0000313" key="3">
    <source>
        <dbReference type="Proteomes" id="UP000886653"/>
    </source>
</evidence>
<comment type="caution">
    <text evidence="2">The sequence shown here is derived from an EMBL/GenBank/DDBJ whole genome shotgun (WGS) entry which is preliminary data.</text>
</comment>
<proteinExistence type="predicted"/>
<reference evidence="2" key="1">
    <citation type="submission" date="2013-11" db="EMBL/GenBank/DDBJ databases">
        <title>Genome sequence of the fusiform rust pathogen reveals effectors for host alternation and coevolution with pine.</title>
        <authorList>
            <consortium name="DOE Joint Genome Institute"/>
            <person name="Smith K."/>
            <person name="Pendleton A."/>
            <person name="Kubisiak T."/>
            <person name="Anderson C."/>
            <person name="Salamov A."/>
            <person name="Aerts A."/>
            <person name="Riley R."/>
            <person name="Clum A."/>
            <person name="Lindquist E."/>
            <person name="Ence D."/>
            <person name="Campbell M."/>
            <person name="Kronenberg Z."/>
            <person name="Feau N."/>
            <person name="Dhillon B."/>
            <person name="Hamelin R."/>
            <person name="Burleigh J."/>
            <person name="Smith J."/>
            <person name="Yandell M."/>
            <person name="Nelson C."/>
            <person name="Grigoriev I."/>
            <person name="Davis J."/>
        </authorList>
    </citation>
    <scope>NUCLEOTIDE SEQUENCE</scope>
    <source>
        <strain evidence="2">G11</strain>
    </source>
</reference>
<feature type="compositionally biased region" description="Low complexity" evidence="1">
    <location>
        <begin position="96"/>
        <end position="105"/>
    </location>
</feature>
<dbReference type="EMBL" id="MU167241">
    <property type="protein sequence ID" value="KAG0147984.1"/>
    <property type="molecule type" value="Genomic_DNA"/>
</dbReference>
<feature type="compositionally biased region" description="Low complexity" evidence="1">
    <location>
        <begin position="41"/>
        <end position="68"/>
    </location>
</feature>